<keyword evidence="11" id="KW-1185">Reference proteome</keyword>
<keyword evidence="4 10" id="KW-0808">Transferase</keyword>
<comment type="subcellular location">
    <subcellularLocation>
        <location evidence="1">Cell membrane</location>
        <topology evidence="1">Multi-pass membrane protein</topology>
    </subcellularLocation>
</comment>
<evidence type="ECO:0000256" key="7">
    <source>
        <dbReference type="ARBA" id="ARBA00023136"/>
    </source>
</evidence>
<dbReference type="GO" id="GO:0005886">
    <property type="term" value="C:plasma membrane"/>
    <property type="evidence" value="ECO:0007669"/>
    <property type="project" value="UniProtKB-SubCell"/>
</dbReference>
<keyword evidence="7 8" id="KW-0472">Membrane</keyword>
<evidence type="ECO:0000256" key="5">
    <source>
        <dbReference type="ARBA" id="ARBA00022692"/>
    </source>
</evidence>
<feature type="non-terminal residue" evidence="10">
    <location>
        <position position="326"/>
    </location>
</feature>
<keyword evidence="2" id="KW-1003">Cell membrane</keyword>
<sequence length="326" mass="36254">MMLRSATPVRPAGDPAASRSVGLSTAVLALVALYILLLWFGTLDARHLLRSDEGRYAQIAREMFVSGDWVTIRYNAVKYFEKPPFHMWVTALSYTVFGVGDWQARLCVALSGMAGLLATMWAAARWYGSRVAGLAGLALVAAPMWNVPGHFNSLDMTLAGALAVVFASMLLAQHPGATPKARLGWMLACWAAMGVAVLTKGLVGIALPGLVLLVYTAITRDWALWRRLHVLPGLALMLLITVPWFWLVSRRNPEFLYFFFIHEHWLRYTSDVHHRHGPIWYFVPLLLAGFLPWLPPGMWRAVRGEGALARLSGDRSFRPALMAATW</sequence>
<evidence type="ECO:0000313" key="11">
    <source>
        <dbReference type="Proteomes" id="UP000318141"/>
    </source>
</evidence>
<feature type="transmembrane region" description="Helical" evidence="8">
    <location>
        <begin position="230"/>
        <end position="248"/>
    </location>
</feature>
<dbReference type="GO" id="GO:0016763">
    <property type="term" value="F:pentosyltransferase activity"/>
    <property type="evidence" value="ECO:0007669"/>
    <property type="project" value="TreeGrafter"/>
</dbReference>
<feature type="transmembrane region" description="Helical" evidence="8">
    <location>
        <begin position="277"/>
        <end position="294"/>
    </location>
</feature>
<gene>
    <name evidence="10" type="ORF">L602_002700000830</name>
</gene>
<feature type="transmembrane region" description="Helical" evidence="8">
    <location>
        <begin position="185"/>
        <end position="218"/>
    </location>
</feature>
<dbReference type="GO" id="GO:0010041">
    <property type="term" value="P:response to iron(III) ion"/>
    <property type="evidence" value="ECO:0007669"/>
    <property type="project" value="TreeGrafter"/>
</dbReference>
<dbReference type="Proteomes" id="UP000318141">
    <property type="component" value="Unassembled WGS sequence"/>
</dbReference>
<keyword evidence="6 8" id="KW-1133">Transmembrane helix</keyword>
<evidence type="ECO:0000259" key="9">
    <source>
        <dbReference type="Pfam" id="PF13231"/>
    </source>
</evidence>
<dbReference type="InterPro" id="IPR038731">
    <property type="entry name" value="RgtA/B/C-like"/>
</dbReference>
<evidence type="ECO:0000256" key="6">
    <source>
        <dbReference type="ARBA" id="ARBA00022989"/>
    </source>
</evidence>
<evidence type="ECO:0000256" key="3">
    <source>
        <dbReference type="ARBA" id="ARBA00022676"/>
    </source>
</evidence>
<name>A0A562BIS3_9BURK</name>
<feature type="transmembrane region" description="Helical" evidence="8">
    <location>
        <begin position="21"/>
        <end position="41"/>
    </location>
</feature>
<evidence type="ECO:0000256" key="4">
    <source>
        <dbReference type="ARBA" id="ARBA00022679"/>
    </source>
</evidence>
<dbReference type="InterPro" id="IPR050297">
    <property type="entry name" value="LipidA_mod_glycosyltrf_83"/>
</dbReference>
<dbReference type="GO" id="GO:0009103">
    <property type="term" value="P:lipopolysaccharide biosynthetic process"/>
    <property type="evidence" value="ECO:0007669"/>
    <property type="project" value="UniProtKB-ARBA"/>
</dbReference>
<reference evidence="10 11" key="1">
    <citation type="submission" date="2019-07" db="EMBL/GenBank/DDBJ databases">
        <title>Genome sequencing of lignin-degrading bacterial isolates.</title>
        <authorList>
            <person name="Gladden J."/>
        </authorList>
    </citation>
    <scope>NUCLEOTIDE SEQUENCE [LARGE SCALE GENOMIC DNA]</scope>
    <source>
        <strain evidence="10 11">J11</strain>
    </source>
</reference>
<feature type="transmembrane region" description="Helical" evidence="8">
    <location>
        <begin position="102"/>
        <end position="124"/>
    </location>
</feature>
<comment type="caution">
    <text evidence="10">The sequence shown here is derived from an EMBL/GenBank/DDBJ whole genome shotgun (WGS) entry which is preliminary data.</text>
</comment>
<keyword evidence="5 8" id="KW-0812">Transmembrane</keyword>
<dbReference type="EMBL" id="VLJN01000020">
    <property type="protein sequence ID" value="TWG84991.1"/>
    <property type="molecule type" value="Genomic_DNA"/>
</dbReference>
<dbReference type="AlphaFoldDB" id="A0A562BIS3"/>
<proteinExistence type="predicted"/>
<dbReference type="PANTHER" id="PTHR33908:SF3">
    <property type="entry name" value="UNDECAPRENYL PHOSPHATE-ALPHA-4-AMINO-4-DEOXY-L-ARABINOSE ARABINOSYL TRANSFERASE"/>
    <property type="match status" value="1"/>
</dbReference>
<feature type="transmembrane region" description="Helical" evidence="8">
    <location>
        <begin position="131"/>
        <end position="148"/>
    </location>
</feature>
<organism evidence="10 11">
    <name type="scientific">Cupriavidus gilardii J11</name>
    <dbReference type="NCBI Taxonomy" id="936133"/>
    <lineage>
        <taxon>Bacteria</taxon>
        <taxon>Pseudomonadati</taxon>
        <taxon>Pseudomonadota</taxon>
        <taxon>Betaproteobacteria</taxon>
        <taxon>Burkholderiales</taxon>
        <taxon>Burkholderiaceae</taxon>
        <taxon>Cupriavidus</taxon>
    </lineage>
</organism>
<keyword evidence="3" id="KW-0328">Glycosyltransferase</keyword>
<dbReference type="Pfam" id="PF13231">
    <property type="entry name" value="PMT_2"/>
    <property type="match status" value="1"/>
</dbReference>
<evidence type="ECO:0000313" key="10">
    <source>
        <dbReference type="EMBL" id="TWG84991.1"/>
    </source>
</evidence>
<evidence type="ECO:0000256" key="2">
    <source>
        <dbReference type="ARBA" id="ARBA00022475"/>
    </source>
</evidence>
<accession>A0A562BIS3</accession>
<evidence type="ECO:0000256" key="1">
    <source>
        <dbReference type="ARBA" id="ARBA00004651"/>
    </source>
</evidence>
<dbReference type="PANTHER" id="PTHR33908">
    <property type="entry name" value="MANNOSYLTRANSFERASE YKCB-RELATED"/>
    <property type="match status" value="1"/>
</dbReference>
<feature type="domain" description="Glycosyltransferase RgtA/B/C/D-like" evidence="9">
    <location>
        <begin position="82"/>
        <end position="245"/>
    </location>
</feature>
<evidence type="ECO:0000256" key="8">
    <source>
        <dbReference type="SAM" id="Phobius"/>
    </source>
</evidence>
<protein>
    <submittedName>
        <fullName evidence="10">4-amino-4-deoxy-L-arabinose transferase and related glycosyltransferases of PMT family</fullName>
    </submittedName>
</protein>